<dbReference type="EMBL" id="BQFW01000003">
    <property type="protein sequence ID" value="GJJ70218.1"/>
    <property type="molecule type" value="Genomic_DNA"/>
</dbReference>
<dbReference type="OrthoDB" id="2435072at2759"/>
<comment type="caution">
    <text evidence="1">The sequence shown here is derived from an EMBL/GenBank/DDBJ whole genome shotgun (WGS) entry which is preliminary data.</text>
</comment>
<evidence type="ECO:0000313" key="2">
    <source>
        <dbReference type="Proteomes" id="UP000827284"/>
    </source>
</evidence>
<dbReference type="AlphaFoldDB" id="A0A9P3H540"/>
<gene>
    <name evidence="1" type="ORF">EMPS_02567</name>
</gene>
<protein>
    <submittedName>
        <fullName evidence="1">Uncharacterized protein</fullName>
    </submittedName>
</protein>
<keyword evidence="2" id="KW-1185">Reference proteome</keyword>
<accession>A0A9P3H540</accession>
<name>A0A9P3H540_9FUNG</name>
<evidence type="ECO:0000313" key="1">
    <source>
        <dbReference type="EMBL" id="GJJ70218.1"/>
    </source>
</evidence>
<sequence length="212" mass="24037">MKSSLSSLHFFHVSKRLWSRGKEPNGDVSSHLNHFQKIFEDPKPKDVESLQTSRAFSKEGRMLEAYHAFSASHAASRRYSGLKACCNGRNQRRIFLAVQFLVHRFHDLCANDQTELRSMTLYKTGDLYALLSMELERTEPSLKGVTAGALYGAIVRLCSDCNAFEALAACAPGVDLYTTRLLELCRSLRDYDRVILQIKQETSLSPRMRGRV</sequence>
<proteinExistence type="predicted"/>
<reference evidence="1" key="1">
    <citation type="submission" date="2021-11" db="EMBL/GenBank/DDBJ databases">
        <authorList>
            <person name="Herlambang A."/>
            <person name="Guo Y."/>
            <person name="Takashima Y."/>
            <person name="Nishizawa T."/>
        </authorList>
    </citation>
    <scope>NUCLEOTIDE SEQUENCE</scope>
    <source>
        <strain evidence="1">E1425</strain>
    </source>
</reference>
<reference evidence="1" key="2">
    <citation type="journal article" date="2022" name="Microbiol. Resour. Announc.">
        <title>Whole-Genome Sequence of Entomortierella parvispora E1425, a Mucoromycotan Fungus Associated with Burkholderiaceae-Related Endosymbiotic Bacteria.</title>
        <authorList>
            <person name="Herlambang A."/>
            <person name="Guo Y."/>
            <person name="Takashima Y."/>
            <person name="Narisawa K."/>
            <person name="Ohta H."/>
            <person name="Nishizawa T."/>
        </authorList>
    </citation>
    <scope>NUCLEOTIDE SEQUENCE</scope>
    <source>
        <strain evidence="1">E1425</strain>
    </source>
</reference>
<dbReference type="Proteomes" id="UP000827284">
    <property type="component" value="Unassembled WGS sequence"/>
</dbReference>
<organism evidence="1 2">
    <name type="scientific">Entomortierella parvispora</name>
    <dbReference type="NCBI Taxonomy" id="205924"/>
    <lineage>
        <taxon>Eukaryota</taxon>
        <taxon>Fungi</taxon>
        <taxon>Fungi incertae sedis</taxon>
        <taxon>Mucoromycota</taxon>
        <taxon>Mortierellomycotina</taxon>
        <taxon>Mortierellomycetes</taxon>
        <taxon>Mortierellales</taxon>
        <taxon>Mortierellaceae</taxon>
        <taxon>Entomortierella</taxon>
    </lineage>
</organism>